<dbReference type="InterPro" id="IPR051533">
    <property type="entry name" value="WaaL-like"/>
</dbReference>
<name>A0A2W0C5G8_9BACL</name>
<evidence type="ECO:0000256" key="2">
    <source>
        <dbReference type="ARBA" id="ARBA00022692"/>
    </source>
</evidence>
<organism evidence="8 9">
    <name type="scientific">Paenibacillus illinoisensis</name>
    <dbReference type="NCBI Taxonomy" id="59845"/>
    <lineage>
        <taxon>Bacteria</taxon>
        <taxon>Bacillati</taxon>
        <taxon>Bacillota</taxon>
        <taxon>Bacilli</taxon>
        <taxon>Bacillales</taxon>
        <taxon>Paenibacillaceae</taxon>
        <taxon>Paenibacillus</taxon>
    </lineage>
</organism>
<dbReference type="InterPro" id="IPR019734">
    <property type="entry name" value="TPR_rpt"/>
</dbReference>
<keyword evidence="2 6" id="KW-0812">Transmembrane</keyword>
<feature type="transmembrane region" description="Helical" evidence="6">
    <location>
        <begin position="250"/>
        <end position="268"/>
    </location>
</feature>
<evidence type="ECO:0000256" key="5">
    <source>
        <dbReference type="PROSITE-ProRule" id="PRU00339"/>
    </source>
</evidence>
<feature type="transmembrane region" description="Helical" evidence="6">
    <location>
        <begin position="497"/>
        <end position="514"/>
    </location>
</feature>
<keyword evidence="5" id="KW-0802">TPR repeat</keyword>
<feature type="transmembrane region" description="Helical" evidence="6">
    <location>
        <begin position="356"/>
        <end position="376"/>
    </location>
</feature>
<feature type="transmembrane region" description="Helical" evidence="6">
    <location>
        <begin position="471"/>
        <end position="490"/>
    </location>
</feature>
<dbReference type="PANTHER" id="PTHR37422:SF13">
    <property type="entry name" value="LIPOPOLYSACCHARIDE BIOSYNTHESIS PROTEIN PA4999-RELATED"/>
    <property type="match status" value="1"/>
</dbReference>
<evidence type="ECO:0000256" key="4">
    <source>
        <dbReference type="ARBA" id="ARBA00023136"/>
    </source>
</evidence>
<dbReference type="Pfam" id="PF04932">
    <property type="entry name" value="Wzy_C"/>
    <property type="match status" value="1"/>
</dbReference>
<proteinExistence type="predicted"/>
<dbReference type="GO" id="GO:0016020">
    <property type="term" value="C:membrane"/>
    <property type="evidence" value="ECO:0007669"/>
    <property type="project" value="UniProtKB-SubCell"/>
</dbReference>
<reference evidence="8 9" key="1">
    <citation type="submission" date="2018-01" db="EMBL/GenBank/DDBJ databases">
        <title>Genome sequence of the PGP bacterium Paenibacillus illinoisensis E3.</title>
        <authorList>
            <person name="Rolli E."/>
            <person name="Marasco R."/>
            <person name="Bessem C."/>
            <person name="Michoud G."/>
            <person name="Gaiarsa S."/>
            <person name="Borin S."/>
            <person name="Daffonchio D."/>
        </authorList>
    </citation>
    <scope>NUCLEOTIDE SEQUENCE [LARGE SCALE GENOMIC DNA]</scope>
    <source>
        <strain evidence="8 9">E3</strain>
    </source>
</reference>
<feature type="transmembrane region" description="Helical" evidence="6">
    <location>
        <begin position="210"/>
        <end position="230"/>
    </location>
</feature>
<comment type="caution">
    <text evidence="8">The sequence shown here is derived from an EMBL/GenBank/DDBJ whole genome shotgun (WGS) entry which is preliminary data.</text>
</comment>
<dbReference type="AlphaFoldDB" id="A0A2W0C5G8"/>
<sequence>MQQQRDGDHLVEHQQGKNRAEIKMNVCSAVPISATDAGDLNLSCRFKQAKTKTFGLDTSALTMVLGVMGTIMLLAACLGRGLYFPSDVYGAILFSSGSILMGVIMLLLLRVLRSKKNNALKNRLSCDIHSNEEMKIRYWHMNLNGWPIWPIIMMVCYGLHACLGSVSTQGSMDEMLRWSLLAIFALLAGMLASCAHGVRWFAVGWQAAGSLLVFSGLLAVCGVLPLPFAVMRTADPEISSAGARLGGLLQYPNAYGAVVGMYALERLAAVARAMGRPVRAGRLIAAALPLMPAQAALLLSESRGAWLATGIAAASAFAWQRRGDRLPLLLAMAAPLASAAWLYRQLAAAQLAPAPVPGLLALAGAWAAALLGTLLLCRLWHTGARARAAALTAMALAVTTAAMLAVASTAERLAAGVGTGVSRLRMWRDALELWSGAAWLGHGGDTWRSMFRAIQSSPYVGGEVHNGLIDMALDTGLIGLIIICAWFAFTIRNTVKYAAGLMPSVLVFVLHGAMDFDWSFTLGWMLFIWLGAWSYAYKNEQRIAIADEHAVIQAREVPAVHTNERSVQPSLLSKGLSYQAIRTMRTIPWLTVLAILIWLGGTVWLAGHNVLGEVKYRLAGTVPQEMIQHRAELTAAFHANPYQPEIAISLSRTLTAHDAEKLLMSSLSHSPAEPRLYQELGKRAAQAGQGTQAGKYFEQAVALNRYDTHIQSAALYWMIQASRREWAADYTDRARQTAAAGVRMYERYEQLSATVAAGKARNDRQFTLDDDAAVYIAHLRILASTAVPQEWTRQTNKPPG</sequence>
<feature type="transmembrane region" description="Helical" evidence="6">
    <location>
        <begin position="388"/>
        <end position="407"/>
    </location>
</feature>
<feature type="transmembrane region" description="Helical" evidence="6">
    <location>
        <begin position="520"/>
        <end position="537"/>
    </location>
</feature>
<dbReference type="EMBL" id="PRLG01000022">
    <property type="protein sequence ID" value="PYY27327.1"/>
    <property type="molecule type" value="Genomic_DNA"/>
</dbReference>
<evidence type="ECO:0000259" key="7">
    <source>
        <dbReference type="Pfam" id="PF04932"/>
    </source>
</evidence>
<keyword evidence="4 6" id="KW-0472">Membrane</keyword>
<feature type="transmembrane region" description="Helical" evidence="6">
    <location>
        <begin position="326"/>
        <end position="344"/>
    </location>
</feature>
<dbReference type="RefSeq" id="WP_181429906.1">
    <property type="nucleotide sequence ID" value="NZ_PRLG01000022.1"/>
</dbReference>
<evidence type="ECO:0000256" key="3">
    <source>
        <dbReference type="ARBA" id="ARBA00022989"/>
    </source>
</evidence>
<dbReference type="Proteomes" id="UP000247459">
    <property type="component" value="Unassembled WGS sequence"/>
</dbReference>
<feature type="transmembrane region" description="Helical" evidence="6">
    <location>
        <begin position="587"/>
        <end position="607"/>
    </location>
</feature>
<comment type="subcellular location">
    <subcellularLocation>
        <location evidence="1">Membrane</location>
        <topology evidence="1">Multi-pass membrane protein</topology>
    </subcellularLocation>
</comment>
<evidence type="ECO:0000313" key="9">
    <source>
        <dbReference type="Proteomes" id="UP000247459"/>
    </source>
</evidence>
<protein>
    <submittedName>
        <fullName evidence="8">O-antigen polymerase</fullName>
    </submittedName>
</protein>
<keyword evidence="3 6" id="KW-1133">Transmembrane helix</keyword>
<feature type="domain" description="O-antigen ligase-related" evidence="7">
    <location>
        <begin position="364"/>
        <end position="483"/>
    </location>
</feature>
<feature type="transmembrane region" description="Helical" evidence="6">
    <location>
        <begin position="178"/>
        <end position="198"/>
    </location>
</feature>
<feature type="repeat" description="TPR" evidence="5">
    <location>
        <begin position="674"/>
        <end position="707"/>
    </location>
</feature>
<dbReference type="PROSITE" id="PS50005">
    <property type="entry name" value="TPR"/>
    <property type="match status" value="1"/>
</dbReference>
<evidence type="ECO:0000256" key="1">
    <source>
        <dbReference type="ARBA" id="ARBA00004141"/>
    </source>
</evidence>
<dbReference type="InterPro" id="IPR007016">
    <property type="entry name" value="O-antigen_ligase-rel_domated"/>
</dbReference>
<feature type="transmembrane region" description="Helical" evidence="6">
    <location>
        <begin position="143"/>
        <end position="166"/>
    </location>
</feature>
<feature type="transmembrane region" description="Helical" evidence="6">
    <location>
        <begin position="60"/>
        <end position="83"/>
    </location>
</feature>
<feature type="transmembrane region" description="Helical" evidence="6">
    <location>
        <begin position="89"/>
        <end position="112"/>
    </location>
</feature>
<accession>A0A2W0C5G8</accession>
<evidence type="ECO:0000313" key="8">
    <source>
        <dbReference type="EMBL" id="PYY27327.1"/>
    </source>
</evidence>
<gene>
    <name evidence="8" type="ORF">PIL02S_04836</name>
</gene>
<dbReference type="PANTHER" id="PTHR37422">
    <property type="entry name" value="TEICHURONIC ACID BIOSYNTHESIS PROTEIN TUAE"/>
    <property type="match status" value="1"/>
</dbReference>
<evidence type="ECO:0000256" key="6">
    <source>
        <dbReference type="SAM" id="Phobius"/>
    </source>
</evidence>